<feature type="signal peptide" evidence="1">
    <location>
        <begin position="1"/>
        <end position="18"/>
    </location>
</feature>
<keyword evidence="3" id="KW-1185">Reference proteome</keyword>
<sequence>MKKSILLVCLICMSFATSSDPVERLGIKGPLQFNKTEFSLAWSQKPNEKMYVQEYLPKGETVDRFDQMLTLYVLHAGFSVEQAVAQKAEELTERKKTDEICHFSVIKSPDGKEQILDCLLSDNSSGKVDVVEL</sequence>
<comment type="caution">
    <text evidence="2">The sequence shown here is derived from an EMBL/GenBank/DDBJ whole genome shotgun (WGS) entry which is preliminary data.</text>
</comment>
<gene>
    <name evidence="2" type="ORF">G6047_09720</name>
</gene>
<keyword evidence="1" id="KW-0732">Signal</keyword>
<proteinExistence type="predicted"/>
<protein>
    <submittedName>
        <fullName evidence="2">Uncharacterized protein</fullName>
    </submittedName>
</protein>
<dbReference type="AlphaFoldDB" id="A0A972FS17"/>
<evidence type="ECO:0000313" key="3">
    <source>
        <dbReference type="Proteomes" id="UP000712080"/>
    </source>
</evidence>
<reference evidence="2" key="1">
    <citation type="submission" date="2020-02" db="EMBL/GenBank/DDBJ databases">
        <title>Flavobacterium sp. genome.</title>
        <authorList>
            <person name="Jung H.S."/>
            <person name="Baek J.H."/>
            <person name="Jeon C.O."/>
        </authorList>
    </citation>
    <scope>NUCLEOTIDE SEQUENCE</scope>
    <source>
        <strain evidence="2">SE-s28</strain>
    </source>
</reference>
<dbReference type="EMBL" id="JAAMPU010000105">
    <property type="protein sequence ID" value="NMH28309.1"/>
    <property type="molecule type" value="Genomic_DNA"/>
</dbReference>
<organism evidence="2 3">
    <name type="scientific">Flavobacterium silvaticum</name>
    <dbReference type="NCBI Taxonomy" id="1852020"/>
    <lineage>
        <taxon>Bacteria</taxon>
        <taxon>Pseudomonadati</taxon>
        <taxon>Bacteroidota</taxon>
        <taxon>Flavobacteriia</taxon>
        <taxon>Flavobacteriales</taxon>
        <taxon>Flavobacteriaceae</taxon>
        <taxon>Flavobacterium</taxon>
    </lineage>
</organism>
<name>A0A972FS17_9FLAO</name>
<accession>A0A972FS17</accession>
<evidence type="ECO:0000313" key="2">
    <source>
        <dbReference type="EMBL" id="NMH28309.1"/>
    </source>
</evidence>
<dbReference type="Proteomes" id="UP000712080">
    <property type="component" value="Unassembled WGS sequence"/>
</dbReference>
<evidence type="ECO:0000256" key="1">
    <source>
        <dbReference type="SAM" id="SignalP"/>
    </source>
</evidence>
<feature type="chain" id="PRO_5036846528" evidence="1">
    <location>
        <begin position="19"/>
        <end position="133"/>
    </location>
</feature>
<dbReference type="RefSeq" id="WP_169527417.1">
    <property type="nucleotide sequence ID" value="NZ_JAAMPU010000105.1"/>
</dbReference>